<dbReference type="Proteomes" id="UP000774804">
    <property type="component" value="Unassembled WGS sequence"/>
</dbReference>
<dbReference type="EMBL" id="RCMV01000398">
    <property type="protein sequence ID" value="KAG3217813.1"/>
    <property type="molecule type" value="Genomic_DNA"/>
</dbReference>
<accession>A0A8T1E4G3</accession>
<evidence type="ECO:0000313" key="4">
    <source>
        <dbReference type="EMBL" id="KAG2949191.1"/>
    </source>
</evidence>
<dbReference type="Proteomes" id="UP000697107">
    <property type="component" value="Unassembled WGS sequence"/>
</dbReference>
<dbReference type="Proteomes" id="UP000735874">
    <property type="component" value="Unassembled WGS sequence"/>
</dbReference>
<comment type="caution">
    <text evidence="4">The sequence shown here is derived from an EMBL/GenBank/DDBJ whole genome shotgun (WGS) entry which is preliminary data.</text>
</comment>
<evidence type="ECO:0000313" key="5">
    <source>
        <dbReference type="EMBL" id="KAG2996252.1"/>
    </source>
</evidence>
<dbReference type="GO" id="GO:0003676">
    <property type="term" value="F:nucleic acid binding"/>
    <property type="evidence" value="ECO:0007669"/>
    <property type="project" value="InterPro"/>
</dbReference>
<dbReference type="Proteomes" id="UP000736787">
    <property type="component" value="Unassembled WGS sequence"/>
</dbReference>
<dbReference type="EMBL" id="RCMK01000095">
    <property type="protein sequence ID" value="KAG2949191.1"/>
    <property type="molecule type" value="Genomic_DNA"/>
</dbReference>
<evidence type="ECO:0000313" key="7">
    <source>
        <dbReference type="Proteomes" id="UP000736787"/>
    </source>
</evidence>
<dbReference type="AlphaFoldDB" id="A0A8T1E4G3"/>
<dbReference type="Pfam" id="PF03184">
    <property type="entry name" value="DDE_1"/>
    <property type="match status" value="1"/>
</dbReference>
<evidence type="ECO:0000313" key="2">
    <source>
        <dbReference type="EMBL" id="KAG2850835.1"/>
    </source>
</evidence>
<dbReference type="EMBL" id="RCML01000039">
    <property type="protein sequence ID" value="KAG2996252.1"/>
    <property type="molecule type" value="Genomic_DNA"/>
</dbReference>
<gene>
    <name evidence="2" type="ORF">PC113_g16433</name>
    <name evidence="3" type="ORF">PC115_g11750</name>
    <name evidence="4" type="ORF">PC117_g5438</name>
    <name evidence="5" type="ORF">PC118_g2567</name>
    <name evidence="6" type="ORF">PC129_g11362</name>
</gene>
<feature type="domain" description="DDE-1" evidence="1">
    <location>
        <begin position="35"/>
        <end position="165"/>
    </location>
</feature>
<evidence type="ECO:0000313" key="3">
    <source>
        <dbReference type="EMBL" id="KAG2914153.1"/>
    </source>
</evidence>
<dbReference type="EMBL" id="RCMG01000651">
    <property type="protein sequence ID" value="KAG2850835.1"/>
    <property type="molecule type" value="Genomic_DNA"/>
</dbReference>
<dbReference type="Proteomes" id="UP000760860">
    <property type="component" value="Unassembled WGS sequence"/>
</dbReference>
<protein>
    <recommendedName>
        <fullName evidence="1">DDE-1 domain-containing protein</fullName>
    </recommendedName>
</protein>
<name>A0A8T1E4G3_9STRA</name>
<organism evidence="4 7">
    <name type="scientific">Phytophthora cactorum</name>
    <dbReference type="NCBI Taxonomy" id="29920"/>
    <lineage>
        <taxon>Eukaryota</taxon>
        <taxon>Sar</taxon>
        <taxon>Stramenopiles</taxon>
        <taxon>Oomycota</taxon>
        <taxon>Peronosporomycetes</taxon>
        <taxon>Peronosporales</taxon>
        <taxon>Peronosporaceae</taxon>
        <taxon>Phytophthora</taxon>
    </lineage>
</organism>
<evidence type="ECO:0000259" key="1">
    <source>
        <dbReference type="Pfam" id="PF03184"/>
    </source>
</evidence>
<dbReference type="InterPro" id="IPR004875">
    <property type="entry name" value="DDE_SF_endonuclease_dom"/>
</dbReference>
<reference evidence="4" key="1">
    <citation type="submission" date="2018-10" db="EMBL/GenBank/DDBJ databases">
        <title>Effector identification in a new, highly contiguous assembly of the strawberry crown rot pathogen Phytophthora cactorum.</title>
        <authorList>
            <person name="Armitage A.D."/>
            <person name="Nellist C.F."/>
            <person name="Bates H."/>
            <person name="Vickerstaff R.J."/>
            <person name="Harrison R.J."/>
        </authorList>
    </citation>
    <scope>NUCLEOTIDE SEQUENCE</scope>
    <source>
        <strain evidence="2">15-7</strain>
        <strain evidence="3">4032</strain>
        <strain evidence="4">4040</strain>
        <strain evidence="5">P415</strain>
        <strain evidence="6">P421</strain>
    </source>
</reference>
<dbReference type="VEuPathDB" id="FungiDB:PC110_g7287"/>
<evidence type="ECO:0000313" key="6">
    <source>
        <dbReference type="EMBL" id="KAG3217813.1"/>
    </source>
</evidence>
<dbReference type="EMBL" id="RCMI01000376">
    <property type="protein sequence ID" value="KAG2914153.1"/>
    <property type="molecule type" value="Genomic_DNA"/>
</dbReference>
<sequence>MDQTGVCIDNPGRSTIEVRGAKHVDVVQGMGENGARCSVFLCASALGKKLPAFVVFSGVPDADVYTEVSDPNWGHSDVVHTTQRKAWCDHATMMKWIEEVWTPTADGCRMLMLDSLRGHKMESVKQHLEDTCCTKVQYVPPGITGLSQPMDVSVMRAFKSNIQYVFANGLSVSQHF</sequence>
<proteinExistence type="predicted"/>